<keyword evidence="5" id="KW-0067">ATP-binding</keyword>
<dbReference type="EMBL" id="BAABHB010000004">
    <property type="protein sequence ID" value="GAA4406064.1"/>
    <property type="molecule type" value="Genomic_DNA"/>
</dbReference>
<dbReference type="InterPro" id="IPR014729">
    <property type="entry name" value="Rossmann-like_a/b/a_fold"/>
</dbReference>
<dbReference type="InterPro" id="IPR006426">
    <property type="entry name" value="Asn_synth_AEB"/>
</dbReference>
<evidence type="ECO:0000256" key="7">
    <source>
        <dbReference type="ARBA" id="ARBA00048741"/>
    </source>
</evidence>
<dbReference type="InterPro" id="IPR001962">
    <property type="entry name" value="Asn_synthase"/>
</dbReference>
<dbReference type="CDD" id="cd01991">
    <property type="entry name" value="Asn_synthase_B_C"/>
    <property type="match status" value="1"/>
</dbReference>
<gene>
    <name evidence="9" type="primary">asnB_4</name>
    <name evidence="9" type="ORF">GCM10023187_25100</name>
</gene>
<keyword evidence="6" id="KW-0315">Glutamine amidotransferase</keyword>
<dbReference type="RefSeq" id="WP_345267570.1">
    <property type="nucleotide sequence ID" value="NZ_BAABHB010000004.1"/>
</dbReference>
<feature type="domain" description="Glutamine amidotransferase type-2" evidence="8">
    <location>
        <begin position="2"/>
        <end position="207"/>
    </location>
</feature>
<evidence type="ECO:0000259" key="8">
    <source>
        <dbReference type="PROSITE" id="PS51278"/>
    </source>
</evidence>
<evidence type="ECO:0000313" key="10">
    <source>
        <dbReference type="Proteomes" id="UP001500936"/>
    </source>
</evidence>
<dbReference type="Pfam" id="PF00733">
    <property type="entry name" value="Asn_synthase"/>
    <property type="match status" value="1"/>
</dbReference>
<evidence type="ECO:0000313" key="9">
    <source>
        <dbReference type="EMBL" id="GAA4406064.1"/>
    </source>
</evidence>
<dbReference type="Pfam" id="PF13537">
    <property type="entry name" value="GATase_7"/>
    <property type="match status" value="1"/>
</dbReference>
<evidence type="ECO:0000256" key="2">
    <source>
        <dbReference type="ARBA" id="ARBA00005752"/>
    </source>
</evidence>
<accession>A0ABP8KG77</accession>
<dbReference type="NCBIfam" id="TIGR01536">
    <property type="entry name" value="asn_synth_AEB"/>
    <property type="match status" value="1"/>
</dbReference>
<reference evidence="10" key="1">
    <citation type="journal article" date="2019" name="Int. J. Syst. Evol. Microbiol.">
        <title>The Global Catalogue of Microorganisms (GCM) 10K type strain sequencing project: providing services to taxonomists for standard genome sequencing and annotation.</title>
        <authorList>
            <consortium name="The Broad Institute Genomics Platform"/>
            <consortium name="The Broad Institute Genome Sequencing Center for Infectious Disease"/>
            <person name="Wu L."/>
            <person name="Ma J."/>
        </authorList>
    </citation>
    <scope>NUCLEOTIDE SEQUENCE [LARGE SCALE GENOMIC DNA]</scope>
    <source>
        <strain evidence="10">JCM 17925</strain>
    </source>
</reference>
<dbReference type="PIRSF" id="PIRSF001589">
    <property type="entry name" value="Asn_synthetase_glu-h"/>
    <property type="match status" value="1"/>
</dbReference>
<organism evidence="9 10">
    <name type="scientific">Nibrella viscosa</name>
    <dbReference type="NCBI Taxonomy" id="1084524"/>
    <lineage>
        <taxon>Bacteria</taxon>
        <taxon>Pseudomonadati</taxon>
        <taxon>Bacteroidota</taxon>
        <taxon>Cytophagia</taxon>
        <taxon>Cytophagales</taxon>
        <taxon>Spirosomataceae</taxon>
        <taxon>Nibrella</taxon>
    </lineage>
</organism>
<dbReference type="InterPro" id="IPR051786">
    <property type="entry name" value="ASN_synthetase/amidase"/>
</dbReference>
<keyword evidence="10" id="KW-1185">Reference proteome</keyword>
<sequence length="631" mass="71619">MCGIAGIVGQGEANTDNMLCSIRHRGPDDEGLYTAPNLTLFHTRLSILDLSPKGHQPMQTPDGRYVIIFNGEIYNHLDIRSELSSRFAFRSTSDTETLLYGFAAYGTALFNRLNGIFTCAIYDSHTRKLVLARDQFGVKPLYYYHKDARFIFSSELKTIAGLPGIDKTIDYTALVNYLHFLYSPGEQTPFVYARKLLPGHYVTLSVDDPQHIQTHRYYEIPFAGQFTNQTEEKLLNELDEKLYKAVDRQLQSDVPLGFFLSGGLDSSAVVAMARRARPTEKLTCYTIRTAAGQQQYEGFDNDLPYARKVAAHLGVDLIEVEAEADIVRDFDRMIYHLDEPQADTAPINVWNICRQARQNGHTVLLGGMAGDDVFSGYRRHQALALEPLLALLPTASGRLLQRVLGTGPRTSPILRRMQKVALGLGKPRLERIADYFAWLPLATNQGLFQESIRNTLLDYQPRAHLLDSLHRIPEEQSLLNQVLFWELSYYLPNHNLNYTDKLSMAVGVEARVPFLDKELVAFSATLPPAMKMRRTTTKYLLRKLMERYLPHEIVYRSKTGFGTPLRNWFQSGQLTALTSKYLSEECLQQRGLFDSVAVQQLIQANQAGKTDASYTLWGLMAIESWFRQFVD</sequence>
<comment type="caution">
    <text evidence="9">The sequence shown here is derived from an EMBL/GenBank/DDBJ whole genome shotgun (WGS) entry which is preliminary data.</text>
</comment>
<evidence type="ECO:0000256" key="3">
    <source>
        <dbReference type="ARBA" id="ARBA00012737"/>
    </source>
</evidence>
<evidence type="ECO:0000256" key="6">
    <source>
        <dbReference type="ARBA" id="ARBA00022962"/>
    </source>
</evidence>
<dbReference type="PANTHER" id="PTHR43284:SF1">
    <property type="entry name" value="ASPARAGINE SYNTHETASE"/>
    <property type="match status" value="1"/>
</dbReference>
<evidence type="ECO:0000256" key="1">
    <source>
        <dbReference type="ARBA" id="ARBA00005187"/>
    </source>
</evidence>
<dbReference type="Gene3D" id="3.40.50.620">
    <property type="entry name" value="HUPs"/>
    <property type="match status" value="1"/>
</dbReference>
<comment type="catalytic activity">
    <reaction evidence="7">
        <text>L-aspartate + L-glutamine + ATP + H2O = L-asparagine + L-glutamate + AMP + diphosphate + H(+)</text>
        <dbReference type="Rhea" id="RHEA:12228"/>
        <dbReference type="ChEBI" id="CHEBI:15377"/>
        <dbReference type="ChEBI" id="CHEBI:15378"/>
        <dbReference type="ChEBI" id="CHEBI:29985"/>
        <dbReference type="ChEBI" id="CHEBI:29991"/>
        <dbReference type="ChEBI" id="CHEBI:30616"/>
        <dbReference type="ChEBI" id="CHEBI:33019"/>
        <dbReference type="ChEBI" id="CHEBI:58048"/>
        <dbReference type="ChEBI" id="CHEBI:58359"/>
        <dbReference type="ChEBI" id="CHEBI:456215"/>
        <dbReference type="EC" id="6.3.5.4"/>
    </reaction>
</comment>
<dbReference type="InterPro" id="IPR033738">
    <property type="entry name" value="AsnB_N"/>
</dbReference>
<protein>
    <recommendedName>
        <fullName evidence="3">asparagine synthase (glutamine-hydrolyzing)</fullName>
        <ecNumber evidence="3">6.3.5.4</ecNumber>
    </recommendedName>
</protein>
<keyword evidence="4" id="KW-0547">Nucleotide-binding</keyword>
<comment type="similarity">
    <text evidence="2">Belongs to the asparagine synthetase family.</text>
</comment>
<dbReference type="CDD" id="cd00712">
    <property type="entry name" value="AsnB"/>
    <property type="match status" value="1"/>
</dbReference>
<dbReference type="Gene3D" id="3.60.20.10">
    <property type="entry name" value="Glutamine Phosphoribosylpyrophosphate, subunit 1, domain 1"/>
    <property type="match status" value="1"/>
</dbReference>
<dbReference type="InterPro" id="IPR017932">
    <property type="entry name" value="GATase_2_dom"/>
</dbReference>
<dbReference type="SUPFAM" id="SSF56235">
    <property type="entry name" value="N-terminal nucleophile aminohydrolases (Ntn hydrolases)"/>
    <property type="match status" value="1"/>
</dbReference>
<proteinExistence type="inferred from homology"/>
<dbReference type="Proteomes" id="UP001500936">
    <property type="component" value="Unassembled WGS sequence"/>
</dbReference>
<dbReference type="InterPro" id="IPR029055">
    <property type="entry name" value="Ntn_hydrolases_N"/>
</dbReference>
<dbReference type="EC" id="6.3.5.4" evidence="3"/>
<dbReference type="PANTHER" id="PTHR43284">
    <property type="entry name" value="ASPARAGINE SYNTHETASE (GLUTAMINE-HYDROLYZING)"/>
    <property type="match status" value="1"/>
</dbReference>
<dbReference type="PROSITE" id="PS51278">
    <property type="entry name" value="GATASE_TYPE_2"/>
    <property type="match status" value="1"/>
</dbReference>
<dbReference type="SUPFAM" id="SSF52402">
    <property type="entry name" value="Adenine nucleotide alpha hydrolases-like"/>
    <property type="match status" value="1"/>
</dbReference>
<comment type="pathway">
    <text evidence="1">Amino-acid biosynthesis; L-asparagine biosynthesis; L-asparagine from L-aspartate (L-Gln route): step 1/1.</text>
</comment>
<name>A0ABP8KG77_9BACT</name>
<evidence type="ECO:0000256" key="4">
    <source>
        <dbReference type="ARBA" id="ARBA00022741"/>
    </source>
</evidence>
<evidence type="ECO:0000256" key="5">
    <source>
        <dbReference type="ARBA" id="ARBA00022840"/>
    </source>
</evidence>